<dbReference type="SUPFAM" id="SSF55486">
    <property type="entry name" value="Metalloproteases ('zincins'), catalytic domain"/>
    <property type="match status" value="1"/>
</dbReference>
<reference evidence="2" key="2">
    <citation type="submission" date="2018-03" db="EMBL/GenBank/DDBJ databases">
        <title>The Triticum urartu genome reveals the dynamic nature of wheat genome evolution.</title>
        <authorList>
            <person name="Ling H."/>
            <person name="Ma B."/>
            <person name="Shi X."/>
            <person name="Liu H."/>
            <person name="Dong L."/>
            <person name="Sun H."/>
            <person name="Cao Y."/>
            <person name="Gao Q."/>
            <person name="Zheng S."/>
            <person name="Li Y."/>
            <person name="Yu Y."/>
            <person name="Du H."/>
            <person name="Qi M."/>
            <person name="Li Y."/>
            <person name="Yu H."/>
            <person name="Cui Y."/>
            <person name="Wang N."/>
            <person name="Chen C."/>
            <person name="Wu H."/>
            <person name="Zhao Y."/>
            <person name="Zhang J."/>
            <person name="Li Y."/>
            <person name="Zhou W."/>
            <person name="Zhang B."/>
            <person name="Hu W."/>
            <person name="Eijk M."/>
            <person name="Tang J."/>
            <person name="Witsenboer H."/>
            <person name="Zhao S."/>
            <person name="Li Z."/>
            <person name="Zhang A."/>
            <person name="Wang D."/>
            <person name="Liang C."/>
        </authorList>
    </citation>
    <scope>NUCLEOTIDE SEQUENCE [LARGE SCALE GENOMIC DNA]</scope>
    <source>
        <strain evidence="2">cv. G1812</strain>
    </source>
</reference>
<dbReference type="Gene3D" id="1.10.1370.40">
    <property type="match status" value="1"/>
</dbReference>
<feature type="domain" description="Oligopeptidase A N-terminal" evidence="1">
    <location>
        <begin position="32"/>
        <end position="96"/>
    </location>
</feature>
<dbReference type="EnsemblPlants" id="TuG1812G0300004541.01.T01">
    <property type="protein sequence ID" value="TuG1812G0300004541.01.T01"/>
    <property type="gene ID" value="TuG1812G0300004541.01"/>
</dbReference>
<proteinExistence type="predicted"/>
<sequence>MADADSSSNPLLADFDFPPFDRVEPAHVRPGIRALLACLEGKLEELEKGVEPAWECLVHPLERIVGRLDILWNVVDHIKAVKDSPDLRTAVEDVQVVSSSVKLPVICMDEAADLLAHHQMLSFNAPLLPRPPEPPRRRAPEASTSITVTIHSSIPCLQLAF</sequence>
<dbReference type="Proteomes" id="UP000015106">
    <property type="component" value="Chromosome 3"/>
</dbReference>
<reference evidence="2" key="3">
    <citation type="submission" date="2022-06" db="UniProtKB">
        <authorList>
            <consortium name="EnsemblPlants"/>
        </authorList>
    </citation>
    <scope>IDENTIFICATION</scope>
</reference>
<evidence type="ECO:0000313" key="2">
    <source>
        <dbReference type="EnsemblPlants" id="TuG1812G0300004541.01.T01"/>
    </source>
</evidence>
<accession>A0A8R7PXF5</accession>
<evidence type="ECO:0000313" key="3">
    <source>
        <dbReference type="Proteomes" id="UP000015106"/>
    </source>
</evidence>
<evidence type="ECO:0000259" key="1">
    <source>
        <dbReference type="Pfam" id="PF19310"/>
    </source>
</evidence>
<keyword evidence="3" id="KW-1185">Reference proteome</keyword>
<reference evidence="3" key="1">
    <citation type="journal article" date="2013" name="Nature">
        <title>Draft genome of the wheat A-genome progenitor Triticum urartu.</title>
        <authorList>
            <person name="Ling H.Q."/>
            <person name="Zhao S."/>
            <person name="Liu D."/>
            <person name="Wang J."/>
            <person name="Sun H."/>
            <person name="Zhang C."/>
            <person name="Fan H."/>
            <person name="Li D."/>
            <person name="Dong L."/>
            <person name="Tao Y."/>
            <person name="Gao C."/>
            <person name="Wu H."/>
            <person name="Li Y."/>
            <person name="Cui Y."/>
            <person name="Guo X."/>
            <person name="Zheng S."/>
            <person name="Wang B."/>
            <person name="Yu K."/>
            <person name="Liang Q."/>
            <person name="Yang W."/>
            <person name="Lou X."/>
            <person name="Chen J."/>
            <person name="Feng M."/>
            <person name="Jian J."/>
            <person name="Zhang X."/>
            <person name="Luo G."/>
            <person name="Jiang Y."/>
            <person name="Liu J."/>
            <person name="Wang Z."/>
            <person name="Sha Y."/>
            <person name="Zhang B."/>
            <person name="Wu H."/>
            <person name="Tang D."/>
            <person name="Shen Q."/>
            <person name="Xue P."/>
            <person name="Zou S."/>
            <person name="Wang X."/>
            <person name="Liu X."/>
            <person name="Wang F."/>
            <person name="Yang Y."/>
            <person name="An X."/>
            <person name="Dong Z."/>
            <person name="Zhang K."/>
            <person name="Zhang X."/>
            <person name="Luo M.C."/>
            <person name="Dvorak J."/>
            <person name="Tong Y."/>
            <person name="Wang J."/>
            <person name="Yang H."/>
            <person name="Li Z."/>
            <person name="Wang D."/>
            <person name="Zhang A."/>
            <person name="Wang J."/>
        </authorList>
    </citation>
    <scope>NUCLEOTIDE SEQUENCE</scope>
    <source>
        <strain evidence="3">cv. G1812</strain>
    </source>
</reference>
<dbReference type="Pfam" id="PF19310">
    <property type="entry name" value="TOP_N"/>
    <property type="match status" value="1"/>
</dbReference>
<dbReference type="InterPro" id="IPR045666">
    <property type="entry name" value="OpdA_N"/>
</dbReference>
<protein>
    <recommendedName>
        <fullName evidence="1">Oligopeptidase A N-terminal domain-containing protein</fullName>
    </recommendedName>
</protein>
<name>A0A8R7PXF5_TRIUA</name>
<dbReference type="AlphaFoldDB" id="A0A8R7PXF5"/>
<dbReference type="Gramene" id="TuG1812G0300004541.01.T01">
    <property type="protein sequence ID" value="TuG1812G0300004541.01.T01"/>
    <property type="gene ID" value="TuG1812G0300004541.01"/>
</dbReference>
<organism evidence="2 3">
    <name type="scientific">Triticum urartu</name>
    <name type="common">Red wild einkorn</name>
    <name type="synonym">Crithodium urartu</name>
    <dbReference type="NCBI Taxonomy" id="4572"/>
    <lineage>
        <taxon>Eukaryota</taxon>
        <taxon>Viridiplantae</taxon>
        <taxon>Streptophyta</taxon>
        <taxon>Embryophyta</taxon>
        <taxon>Tracheophyta</taxon>
        <taxon>Spermatophyta</taxon>
        <taxon>Magnoliopsida</taxon>
        <taxon>Liliopsida</taxon>
        <taxon>Poales</taxon>
        <taxon>Poaceae</taxon>
        <taxon>BOP clade</taxon>
        <taxon>Pooideae</taxon>
        <taxon>Triticodae</taxon>
        <taxon>Triticeae</taxon>
        <taxon>Triticinae</taxon>
        <taxon>Triticum</taxon>
    </lineage>
</organism>